<evidence type="ECO:0000313" key="2">
    <source>
        <dbReference type="Proteomes" id="UP000789759"/>
    </source>
</evidence>
<gene>
    <name evidence="1" type="ORF">CPELLU_LOCUS15782</name>
</gene>
<dbReference type="AlphaFoldDB" id="A0A9N9NXE2"/>
<protein>
    <submittedName>
        <fullName evidence="1">10470_t:CDS:1</fullName>
    </submittedName>
</protein>
<proteinExistence type="predicted"/>
<dbReference type="Proteomes" id="UP000789759">
    <property type="component" value="Unassembled WGS sequence"/>
</dbReference>
<organism evidence="1 2">
    <name type="scientific">Cetraspora pellucida</name>
    <dbReference type="NCBI Taxonomy" id="1433469"/>
    <lineage>
        <taxon>Eukaryota</taxon>
        <taxon>Fungi</taxon>
        <taxon>Fungi incertae sedis</taxon>
        <taxon>Mucoromycota</taxon>
        <taxon>Glomeromycotina</taxon>
        <taxon>Glomeromycetes</taxon>
        <taxon>Diversisporales</taxon>
        <taxon>Gigasporaceae</taxon>
        <taxon>Cetraspora</taxon>
    </lineage>
</organism>
<dbReference type="EMBL" id="CAJVQA010021544">
    <property type="protein sequence ID" value="CAG8769485.1"/>
    <property type="molecule type" value="Genomic_DNA"/>
</dbReference>
<sequence>MTQDLMKPFYHSHENEDMEDFLFDFEMYAESKQWDDDHKKKVVGLHVSDKVTKTKYYAEEKVVRLMKVKQEENESIIGYTNRFKP</sequence>
<accession>A0A9N9NXE2</accession>
<reference evidence="1" key="1">
    <citation type="submission" date="2021-06" db="EMBL/GenBank/DDBJ databases">
        <authorList>
            <person name="Kallberg Y."/>
            <person name="Tangrot J."/>
            <person name="Rosling A."/>
        </authorList>
    </citation>
    <scope>NUCLEOTIDE SEQUENCE</scope>
    <source>
        <strain evidence="1">FL966</strain>
    </source>
</reference>
<keyword evidence="2" id="KW-1185">Reference proteome</keyword>
<dbReference type="OrthoDB" id="10417511at2759"/>
<comment type="caution">
    <text evidence="1">The sequence shown here is derived from an EMBL/GenBank/DDBJ whole genome shotgun (WGS) entry which is preliminary data.</text>
</comment>
<name>A0A9N9NXE2_9GLOM</name>
<evidence type="ECO:0000313" key="1">
    <source>
        <dbReference type="EMBL" id="CAG8769485.1"/>
    </source>
</evidence>